<dbReference type="PROSITE" id="PS51257">
    <property type="entry name" value="PROKAR_LIPOPROTEIN"/>
    <property type="match status" value="1"/>
</dbReference>
<sequence>MKKLIKFFLFGLLFFLTSCKGFCLDSIPYVISGDFVMEENSLDYEICGVDFFLINQSDKDIRKINVVFFLFDQDGEPAYECRNKISVVTELDIDAGESCNFIMSLDKFMNAIPSDPLIVDYLYLAEIEYEDGSVWKDPLGLIAFK</sequence>
<dbReference type="RefSeq" id="WP_074642580.1">
    <property type="nucleotide sequence ID" value="NZ_FOFU01000003.1"/>
</dbReference>
<dbReference type="EMBL" id="FOFU01000003">
    <property type="protein sequence ID" value="SEQ29867.1"/>
    <property type="molecule type" value="Genomic_DNA"/>
</dbReference>
<evidence type="ECO:0000313" key="2">
    <source>
        <dbReference type="EMBL" id="SEQ29867.1"/>
    </source>
</evidence>
<reference evidence="2 3" key="1">
    <citation type="submission" date="2016-10" db="EMBL/GenBank/DDBJ databases">
        <authorList>
            <person name="de Groot N.N."/>
        </authorList>
    </citation>
    <scope>NUCLEOTIDE SEQUENCE [LARGE SCALE GENOMIC DNA]</scope>
    <source>
        <strain evidence="2 3">B25</strain>
    </source>
</reference>
<accession>A0A1H9EWB0</accession>
<dbReference type="AlphaFoldDB" id="A0A1H9EWB0"/>
<gene>
    <name evidence="2" type="ORF">SAMN04487977_103301</name>
</gene>
<dbReference type="OrthoDB" id="361140at2"/>
<keyword evidence="1" id="KW-0732">Signal</keyword>
<evidence type="ECO:0000256" key="1">
    <source>
        <dbReference type="SAM" id="SignalP"/>
    </source>
</evidence>
<keyword evidence="3" id="KW-1185">Reference proteome</keyword>
<evidence type="ECO:0008006" key="4">
    <source>
        <dbReference type="Google" id="ProtNLM"/>
    </source>
</evidence>
<feature type="signal peptide" evidence="1">
    <location>
        <begin position="1"/>
        <end position="23"/>
    </location>
</feature>
<protein>
    <recommendedName>
        <fullName evidence="4">Lipoprotein</fullName>
    </recommendedName>
</protein>
<evidence type="ECO:0000313" key="3">
    <source>
        <dbReference type="Proteomes" id="UP000182360"/>
    </source>
</evidence>
<organism evidence="2 3">
    <name type="scientific">Treponema bryantii</name>
    <dbReference type="NCBI Taxonomy" id="163"/>
    <lineage>
        <taxon>Bacteria</taxon>
        <taxon>Pseudomonadati</taxon>
        <taxon>Spirochaetota</taxon>
        <taxon>Spirochaetia</taxon>
        <taxon>Spirochaetales</taxon>
        <taxon>Treponemataceae</taxon>
        <taxon>Treponema</taxon>
    </lineage>
</organism>
<name>A0A1H9EWB0_9SPIR</name>
<feature type="chain" id="PRO_5010172903" description="Lipoprotein" evidence="1">
    <location>
        <begin position="24"/>
        <end position="145"/>
    </location>
</feature>
<dbReference type="Proteomes" id="UP000182360">
    <property type="component" value="Unassembled WGS sequence"/>
</dbReference>
<proteinExistence type="predicted"/>